<dbReference type="PRINTS" id="PR00081">
    <property type="entry name" value="GDHRDH"/>
</dbReference>
<keyword evidence="4" id="KW-1185">Reference proteome</keyword>
<dbReference type="InterPro" id="IPR036291">
    <property type="entry name" value="NAD(P)-bd_dom_sf"/>
</dbReference>
<dbReference type="CDD" id="cd05233">
    <property type="entry name" value="SDR_c"/>
    <property type="match status" value="1"/>
</dbReference>
<dbReference type="PANTHER" id="PTHR43639">
    <property type="entry name" value="OXIDOREDUCTASE, SHORT-CHAIN DEHYDROGENASE/REDUCTASE FAMILY (AFU_ORTHOLOGUE AFUA_5G02870)"/>
    <property type="match status" value="1"/>
</dbReference>
<dbReference type="AlphaFoldDB" id="A0A9P5L6B0"/>
<evidence type="ECO:0000256" key="1">
    <source>
        <dbReference type="ARBA" id="ARBA00006484"/>
    </source>
</evidence>
<accession>A0A9P5L6B0</accession>
<dbReference type="SUPFAM" id="SSF51735">
    <property type="entry name" value="NAD(P)-binding Rossmann-fold domains"/>
    <property type="match status" value="1"/>
</dbReference>
<gene>
    <name evidence="3" type="ORF">PCG10_000392</name>
</gene>
<sequence length="206" mass="21747">MSDFTQSPPNLPLVAKSAIVTGATRGIGQEIARQLAILGANVALVYVSSNSRPTALQMVDEFTAQGRKCCAIQADLSSGTCGESIVKQALQGLGVETIELLINNAAIAQTPASVEESLDQDEFERIMHINVRAPILLVQALLPHLGSQGNRIINIEARTAAKGLATAERRLGTPRDVADVVTWLSGEGSRWVNGDLIGSNGGSFML</sequence>
<comment type="similarity">
    <text evidence="1">Belongs to the short-chain dehydrogenases/reductases (SDR) family.</text>
</comment>
<evidence type="ECO:0000313" key="3">
    <source>
        <dbReference type="EMBL" id="KAF7528547.1"/>
    </source>
</evidence>
<dbReference type="GO" id="GO:0016491">
    <property type="term" value="F:oxidoreductase activity"/>
    <property type="evidence" value="ECO:0007669"/>
    <property type="project" value="UniProtKB-KW"/>
</dbReference>
<dbReference type="Gene3D" id="3.40.50.720">
    <property type="entry name" value="NAD(P)-binding Rossmann-like Domain"/>
    <property type="match status" value="2"/>
</dbReference>
<proteinExistence type="inferred from homology"/>
<dbReference type="PANTHER" id="PTHR43639:SF1">
    <property type="entry name" value="SHORT-CHAIN DEHYDROGENASE_REDUCTASE FAMILY PROTEIN"/>
    <property type="match status" value="1"/>
</dbReference>
<comment type="caution">
    <text evidence="3">The sequence shown here is derived from an EMBL/GenBank/DDBJ whole genome shotgun (WGS) entry which is preliminary data.</text>
</comment>
<name>A0A9P5L6B0_PENCR</name>
<keyword evidence="2" id="KW-0560">Oxidoreductase</keyword>
<evidence type="ECO:0000313" key="4">
    <source>
        <dbReference type="Proteomes" id="UP000701341"/>
    </source>
</evidence>
<protein>
    <submittedName>
        <fullName evidence="3">Uncharacterized protein</fullName>
    </submittedName>
</protein>
<dbReference type="InterPro" id="IPR002347">
    <property type="entry name" value="SDR_fam"/>
</dbReference>
<organism evidence="3 4">
    <name type="scientific">Penicillium crustosum</name>
    <name type="common">Blue mold fungus</name>
    <dbReference type="NCBI Taxonomy" id="36656"/>
    <lineage>
        <taxon>Eukaryota</taxon>
        <taxon>Fungi</taxon>
        <taxon>Dikarya</taxon>
        <taxon>Ascomycota</taxon>
        <taxon>Pezizomycotina</taxon>
        <taxon>Eurotiomycetes</taxon>
        <taxon>Eurotiomycetidae</taxon>
        <taxon>Eurotiales</taxon>
        <taxon>Aspergillaceae</taxon>
        <taxon>Penicillium</taxon>
    </lineage>
</organism>
<dbReference type="Proteomes" id="UP000701341">
    <property type="component" value="Unassembled WGS sequence"/>
</dbReference>
<reference evidence="3" key="1">
    <citation type="submission" date="2020-02" db="EMBL/GenBank/DDBJ databases">
        <authorList>
            <person name="Lichtner F.J."/>
        </authorList>
    </citation>
    <scope>NUCLEOTIDE SEQUENCE</scope>
    <source>
        <strain evidence="3">G10</strain>
    </source>
</reference>
<evidence type="ECO:0000256" key="2">
    <source>
        <dbReference type="ARBA" id="ARBA00023002"/>
    </source>
</evidence>
<dbReference type="Pfam" id="PF00106">
    <property type="entry name" value="adh_short"/>
    <property type="match status" value="1"/>
</dbReference>
<dbReference type="EMBL" id="JAAOZQ010000010">
    <property type="protein sequence ID" value="KAF7528547.1"/>
    <property type="molecule type" value="Genomic_DNA"/>
</dbReference>